<proteinExistence type="predicted"/>
<evidence type="ECO:0000313" key="2">
    <source>
        <dbReference type="EMBL" id="CCX30833.1"/>
    </source>
</evidence>
<dbReference type="AlphaFoldDB" id="U4LG09"/>
<name>U4LG09_PYROM</name>
<protein>
    <submittedName>
        <fullName evidence="2">Uncharacterized protein</fullName>
    </submittedName>
</protein>
<organism evidence="2 3">
    <name type="scientific">Pyronema omphalodes (strain CBS 100304)</name>
    <name type="common">Pyronema confluens</name>
    <dbReference type="NCBI Taxonomy" id="1076935"/>
    <lineage>
        <taxon>Eukaryota</taxon>
        <taxon>Fungi</taxon>
        <taxon>Dikarya</taxon>
        <taxon>Ascomycota</taxon>
        <taxon>Pezizomycotina</taxon>
        <taxon>Pezizomycetes</taxon>
        <taxon>Pezizales</taxon>
        <taxon>Pyronemataceae</taxon>
        <taxon>Pyronema</taxon>
    </lineage>
</organism>
<sequence>MFGAFVRALDPPYSEIPVAEDGAIGKQARLPTHQNSLANYGSPSRTPQPRPFRVVGLHDLRFIPFVASDTPQVGFHINGY</sequence>
<feature type="region of interest" description="Disordered" evidence="1">
    <location>
        <begin position="30"/>
        <end position="49"/>
    </location>
</feature>
<dbReference type="EMBL" id="HF935497">
    <property type="protein sequence ID" value="CCX30833.1"/>
    <property type="molecule type" value="Genomic_DNA"/>
</dbReference>
<reference evidence="2 3" key="1">
    <citation type="journal article" date="2013" name="PLoS Genet.">
        <title>The genome and development-dependent transcriptomes of Pyronema confluens: a window into fungal evolution.</title>
        <authorList>
            <person name="Traeger S."/>
            <person name="Altegoer F."/>
            <person name="Freitag M."/>
            <person name="Gabaldon T."/>
            <person name="Kempken F."/>
            <person name="Kumar A."/>
            <person name="Marcet-Houben M."/>
            <person name="Poggeler S."/>
            <person name="Stajich J.E."/>
            <person name="Nowrousian M."/>
        </authorList>
    </citation>
    <scope>NUCLEOTIDE SEQUENCE [LARGE SCALE GENOMIC DNA]</scope>
    <source>
        <strain evidence="3">CBS 100304</strain>
        <tissue evidence="2">Vegetative mycelium</tissue>
    </source>
</reference>
<gene>
    <name evidence="2" type="ORF">PCON_09434</name>
</gene>
<evidence type="ECO:0000313" key="3">
    <source>
        <dbReference type="Proteomes" id="UP000018144"/>
    </source>
</evidence>
<evidence type="ECO:0000256" key="1">
    <source>
        <dbReference type="SAM" id="MobiDB-lite"/>
    </source>
</evidence>
<accession>U4LG09</accession>
<dbReference type="Proteomes" id="UP000018144">
    <property type="component" value="Unassembled WGS sequence"/>
</dbReference>
<feature type="compositionally biased region" description="Polar residues" evidence="1">
    <location>
        <begin position="32"/>
        <end position="47"/>
    </location>
</feature>
<keyword evidence="3" id="KW-1185">Reference proteome</keyword>